<dbReference type="InterPro" id="IPR025960">
    <property type="entry name" value="RVT_N"/>
</dbReference>
<dbReference type="PANTHER" id="PTHR34047:SF8">
    <property type="entry name" value="PROTEIN YKFC"/>
    <property type="match status" value="1"/>
</dbReference>
<evidence type="ECO:0000313" key="3">
    <source>
        <dbReference type="EMBL" id="QTA77860.1"/>
    </source>
</evidence>
<proteinExistence type="inferred from homology"/>
<dbReference type="PROSITE" id="PS50878">
    <property type="entry name" value="RT_POL"/>
    <property type="match status" value="1"/>
</dbReference>
<dbReference type="Proteomes" id="UP000663720">
    <property type="component" value="Chromosome"/>
</dbReference>
<reference evidence="3" key="1">
    <citation type="journal article" date="2021" name="Microb. Physiol.">
        <title>Proteogenomic Insights into the Physiology of Marine, Sulfate-Reducing, Filamentous Desulfonema limicola and Desulfonema magnum.</title>
        <authorList>
            <person name="Schnaars V."/>
            <person name="Wohlbrand L."/>
            <person name="Scheve S."/>
            <person name="Hinrichs C."/>
            <person name="Reinhardt R."/>
            <person name="Rabus R."/>
        </authorList>
    </citation>
    <scope>NUCLEOTIDE SEQUENCE</scope>
    <source>
        <strain evidence="3">5ac10</strain>
    </source>
</reference>
<keyword evidence="3" id="KW-0808">Transferase</keyword>
<dbReference type="KEGG" id="dli:dnl_00580"/>
<dbReference type="PANTHER" id="PTHR34047">
    <property type="entry name" value="NUCLEAR INTRON MATURASE 1, MITOCHONDRIAL-RELATED"/>
    <property type="match status" value="1"/>
</dbReference>
<protein>
    <submittedName>
        <fullName evidence="3">Reverse transcriptase</fullName>
    </submittedName>
</protein>
<dbReference type="RefSeq" id="WP_246514838.1">
    <property type="nucleotide sequence ID" value="NZ_CP061799.1"/>
</dbReference>
<dbReference type="AlphaFoldDB" id="A0A975B308"/>
<organism evidence="3 4">
    <name type="scientific">Desulfonema limicola</name>
    <dbReference type="NCBI Taxonomy" id="45656"/>
    <lineage>
        <taxon>Bacteria</taxon>
        <taxon>Pseudomonadati</taxon>
        <taxon>Thermodesulfobacteriota</taxon>
        <taxon>Desulfobacteria</taxon>
        <taxon>Desulfobacterales</taxon>
        <taxon>Desulfococcaceae</taxon>
        <taxon>Desulfonema</taxon>
    </lineage>
</organism>
<accession>A0A975B308</accession>
<keyword evidence="3" id="KW-0548">Nucleotidyltransferase</keyword>
<dbReference type="Pfam" id="PF00078">
    <property type="entry name" value="RVT_1"/>
    <property type="match status" value="1"/>
</dbReference>
<dbReference type="InterPro" id="IPR000477">
    <property type="entry name" value="RT_dom"/>
</dbReference>
<comment type="similarity">
    <text evidence="1">Belongs to the bacterial reverse transcriptase family.</text>
</comment>
<dbReference type="SUPFAM" id="SSF56672">
    <property type="entry name" value="DNA/RNA polymerases"/>
    <property type="match status" value="1"/>
</dbReference>
<keyword evidence="3" id="KW-0695">RNA-directed DNA polymerase</keyword>
<evidence type="ECO:0000313" key="4">
    <source>
        <dbReference type="Proteomes" id="UP000663720"/>
    </source>
</evidence>
<dbReference type="GO" id="GO:0003964">
    <property type="term" value="F:RNA-directed DNA polymerase activity"/>
    <property type="evidence" value="ECO:0007669"/>
    <property type="project" value="UniProtKB-KW"/>
</dbReference>
<evidence type="ECO:0000259" key="2">
    <source>
        <dbReference type="PROSITE" id="PS50878"/>
    </source>
</evidence>
<name>A0A975B308_9BACT</name>
<dbReference type="Pfam" id="PF13655">
    <property type="entry name" value="RVT_N"/>
    <property type="match status" value="1"/>
</dbReference>
<gene>
    <name evidence="3" type="ORF">dnl_00580</name>
</gene>
<dbReference type="CDD" id="cd01651">
    <property type="entry name" value="RT_G2_intron"/>
    <property type="match status" value="1"/>
</dbReference>
<sequence length="250" mass="28500">MGADMRAAGASLRELIDWHNIKWNKVNRNVRRLQMRIVKALREGKARLVRALQYILTRSFGGRALAVRRVTENKGRRTAGVDKETWNTPHSKSKGILRLRKKGYRASPLRRVHIPKSNGKKRPLGIPTMIDRASQALWKLALEPITESTADPNSYGFREYRSTADAIEQCFTCLSRKSSAKWIYEGDIRACFDRISGKWLMENVPMDKKILNQWLKAGYIEKDRLYPTEDGTPQGGIISPLLANIALDPI</sequence>
<keyword evidence="4" id="KW-1185">Reference proteome</keyword>
<feature type="domain" description="Reverse transcriptase" evidence="2">
    <location>
        <begin position="93"/>
        <end position="250"/>
    </location>
</feature>
<dbReference type="InterPro" id="IPR051083">
    <property type="entry name" value="GrpII_Intron_Splice-Mob/Def"/>
</dbReference>
<dbReference type="InterPro" id="IPR043502">
    <property type="entry name" value="DNA/RNA_pol_sf"/>
</dbReference>
<evidence type="ECO:0000256" key="1">
    <source>
        <dbReference type="ARBA" id="ARBA00034120"/>
    </source>
</evidence>
<dbReference type="EMBL" id="CP061799">
    <property type="protein sequence ID" value="QTA77860.1"/>
    <property type="molecule type" value="Genomic_DNA"/>
</dbReference>